<evidence type="ECO:0000313" key="1">
    <source>
        <dbReference type="EMBL" id="MDT0307641.1"/>
    </source>
</evidence>
<organism evidence="1 2">
    <name type="scientific">Streptomyces boetiae</name>
    <dbReference type="NCBI Taxonomy" id="3075541"/>
    <lineage>
        <taxon>Bacteria</taxon>
        <taxon>Bacillati</taxon>
        <taxon>Actinomycetota</taxon>
        <taxon>Actinomycetes</taxon>
        <taxon>Kitasatosporales</taxon>
        <taxon>Streptomycetaceae</taxon>
        <taxon>Streptomyces</taxon>
    </lineage>
</organism>
<keyword evidence="2" id="KW-1185">Reference proteome</keyword>
<reference evidence="2" key="1">
    <citation type="submission" date="2023-07" db="EMBL/GenBank/DDBJ databases">
        <title>30 novel species of actinomycetes from the DSMZ collection.</title>
        <authorList>
            <person name="Nouioui I."/>
        </authorList>
    </citation>
    <scope>NUCLEOTIDE SEQUENCE [LARGE SCALE GENOMIC DNA]</scope>
    <source>
        <strain evidence="2">DSM 44917</strain>
    </source>
</reference>
<dbReference type="EMBL" id="JAVREN010000013">
    <property type="protein sequence ID" value="MDT0307641.1"/>
    <property type="molecule type" value="Genomic_DNA"/>
</dbReference>
<sequence length="460" mass="50337">MTSAPRRTRQPNRDLTRLIEASGASHKALAHRINELARHAGLVTAYTHTSVANWARRGMTPRPPVPELLATALAERLGRAVTAADIGMALHDPAPGLGLDFPRDPADAVRVATTFWSHVDRRDFLGTSFSATAFTTPVTRWLVTSADPDPARRGGRHVGRRDLDELWQAADEARAWDARYGGGSWKAGALTQCLTHRAAPLLQGTFTSTIGAELFSATAELSRLAGWSAFDTGQHDTAQRHFVQALRLARAGGNTELGSYVLTTMALQTLLRGFPHQAIDMTQGAYQRARHLAAPRVLAFTKLIEARAHARAHDAHNAATALAAAETLLDRARDQDDPPWIRYVTHARLAADATEIHRDLRNPQAAHAWNRQAAATPSTTHTRSVGLRMTVVATLHLQTRDLDQALDLGHQAVNTLSGVSSARALDYIRDFTTALAPWRNEQRVTDFLHHARTELDIATL</sequence>
<name>A0ABU2L7U9_9ACTN</name>
<protein>
    <submittedName>
        <fullName evidence="1">Sporulation protein</fullName>
    </submittedName>
</protein>
<accession>A0ABU2L7U9</accession>
<dbReference type="SUPFAM" id="SSF48452">
    <property type="entry name" value="TPR-like"/>
    <property type="match status" value="1"/>
</dbReference>
<gene>
    <name evidence="1" type="ORF">RM780_11790</name>
</gene>
<dbReference type="InterPro" id="IPR011990">
    <property type="entry name" value="TPR-like_helical_dom_sf"/>
</dbReference>
<comment type="caution">
    <text evidence="1">The sequence shown here is derived from an EMBL/GenBank/DDBJ whole genome shotgun (WGS) entry which is preliminary data.</text>
</comment>
<evidence type="ECO:0000313" key="2">
    <source>
        <dbReference type="Proteomes" id="UP001183388"/>
    </source>
</evidence>
<dbReference type="RefSeq" id="WP_311630588.1">
    <property type="nucleotide sequence ID" value="NZ_JAVREN010000013.1"/>
</dbReference>
<dbReference type="Proteomes" id="UP001183388">
    <property type="component" value="Unassembled WGS sequence"/>
</dbReference>
<proteinExistence type="predicted"/>